<dbReference type="AlphaFoldDB" id="A0A9P8YDP1"/>
<dbReference type="PANTHER" id="PTHR10502">
    <property type="entry name" value="ANNEXIN"/>
    <property type="match status" value="1"/>
</dbReference>
<gene>
    <name evidence="2" type="ORF">B0I36DRAFT_236795</name>
</gene>
<dbReference type="GO" id="GO:0005737">
    <property type="term" value="C:cytoplasm"/>
    <property type="evidence" value="ECO:0007669"/>
    <property type="project" value="TreeGrafter"/>
</dbReference>
<sequence length="611" mass="70133">MRGAEAFLPAKYASKAKDWDENKKFKSAMKKEKLDEDLAYGSITPMPEPVTSPTTYSRPQYGYPQPGPGSGPGGPPGSSYGTYMPDPRASGSSIATTDAGSRYAPPTQRMSTLSVTTPHHSAHLSLSSAPPSPLLESYHGTYQSMSPMPSPLLLPSNGRNSLDIIEPLSPGASGDESGDKKKRRARFHDPVDDAARLAKALKGDKRSPDVEPLIEVLPGMSHEQIMELRVEYKRLVKTGPERKGVNVAKHIRARLKDEDPTLMKACYSTALGMWESEAYWANFWYQGDKTRRELLIESLMGRTNEEIHQIKEAFSDKKYRDSLTQCMKTELKEDKFKRAVLMVLEGQRMEERDRYGRPIPLDHRLISDDVEELYRAVRAEKGGETAMLQIVIQRSDSHLREVLKLYEKTTRSNFARDSLKKSGNLVGEVLAHILNGIINKPVRDALLLNHALSATKKDSLRRELLISRLVRFHWDRKHMALVKRAYRERYHEDLSDAVREGTSGDWGAFCEQLVVTRMPDDVKVVERIHSRERMSDREREREKEREREERLRERERQLDREAEKARREREKEKERERDAEKRRSRRDTLEVGGGGRSREKSRERSRSRRRD</sequence>
<evidence type="ECO:0000256" key="1">
    <source>
        <dbReference type="SAM" id="MobiDB-lite"/>
    </source>
</evidence>
<dbReference type="GO" id="GO:0005886">
    <property type="term" value="C:plasma membrane"/>
    <property type="evidence" value="ECO:0007669"/>
    <property type="project" value="TreeGrafter"/>
</dbReference>
<dbReference type="RefSeq" id="XP_046016671.1">
    <property type="nucleotide sequence ID" value="XM_046149488.1"/>
</dbReference>
<feature type="compositionally biased region" description="Basic and acidic residues" evidence="1">
    <location>
        <begin position="532"/>
        <end position="589"/>
    </location>
</feature>
<dbReference type="GO" id="GO:0005509">
    <property type="term" value="F:calcium ion binding"/>
    <property type="evidence" value="ECO:0007669"/>
    <property type="project" value="InterPro"/>
</dbReference>
<feature type="compositionally biased region" description="Polar residues" evidence="1">
    <location>
        <begin position="108"/>
        <end position="117"/>
    </location>
</feature>
<feature type="region of interest" description="Disordered" evidence="1">
    <location>
        <begin position="31"/>
        <end position="191"/>
    </location>
</feature>
<evidence type="ECO:0000313" key="2">
    <source>
        <dbReference type="EMBL" id="KAH7037550.1"/>
    </source>
</evidence>
<accession>A0A9P8YDP1</accession>
<name>A0A9P8YDP1_9PEZI</name>
<proteinExistence type="predicted"/>
<dbReference type="OrthoDB" id="2134400at2759"/>
<reference evidence="2" key="1">
    <citation type="journal article" date="2021" name="Nat. Commun.">
        <title>Genetic determinants of endophytism in the Arabidopsis root mycobiome.</title>
        <authorList>
            <person name="Mesny F."/>
            <person name="Miyauchi S."/>
            <person name="Thiergart T."/>
            <person name="Pickel B."/>
            <person name="Atanasova L."/>
            <person name="Karlsson M."/>
            <person name="Huettel B."/>
            <person name="Barry K.W."/>
            <person name="Haridas S."/>
            <person name="Chen C."/>
            <person name="Bauer D."/>
            <person name="Andreopoulos W."/>
            <person name="Pangilinan J."/>
            <person name="LaButti K."/>
            <person name="Riley R."/>
            <person name="Lipzen A."/>
            <person name="Clum A."/>
            <person name="Drula E."/>
            <person name="Henrissat B."/>
            <person name="Kohler A."/>
            <person name="Grigoriev I.V."/>
            <person name="Martin F.M."/>
            <person name="Hacquard S."/>
        </authorList>
    </citation>
    <scope>NUCLEOTIDE SEQUENCE</scope>
    <source>
        <strain evidence="2">MPI-CAGE-CH-0230</strain>
    </source>
</reference>
<feature type="compositionally biased region" description="Pro residues" evidence="1">
    <location>
        <begin position="65"/>
        <end position="75"/>
    </location>
</feature>
<keyword evidence="3" id="KW-1185">Reference proteome</keyword>
<dbReference type="PANTHER" id="PTHR10502:SF107">
    <property type="entry name" value="ANNEXIN ANXC4 (AFU_ORTHOLOGUE AFUA_3G07020)"/>
    <property type="match status" value="1"/>
</dbReference>
<dbReference type="InterPro" id="IPR037104">
    <property type="entry name" value="Annexin_sf"/>
</dbReference>
<feature type="compositionally biased region" description="Polar residues" evidence="1">
    <location>
        <begin position="90"/>
        <end position="99"/>
    </location>
</feature>
<feature type="compositionally biased region" description="Low complexity" evidence="1">
    <location>
        <begin position="144"/>
        <end position="156"/>
    </location>
</feature>
<dbReference type="Gene3D" id="1.10.220.10">
    <property type="entry name" value="Annexin"/>
    <property type="match status" value="3"/>
</dbReference>
<organism evidence="2 3">
    <name type="scientific">Microdochium trichocladiopsis</name>
    <dbReference type="NCBI Taxonomy" id="1682393"/>
    <lineage>
        <taxon>Eukaryota</taxon>
        <taxon>Fungi</taxon>
        <taxon>Dikarya</taxon>
        <taxon>Ascomycota</taxon>
        <taxon>Pezizomycotina</taxon>
        <taxon>Sordariomycetes</taxon>
        <taxon>Xylariomycetidae</taxon>
        <taxon>Xylariales</taxon>
        <taxon>Microdochiaceae</taxon>
        <taxon>Microdochium</taxon>
    </lineage>
</organism>
<evidence type="ECO:0008006" key="4">
    <source>
        <dbReference type="Google" id="ProtNLM"/>
    </source>
</evidence>
<protein>
    <recommendedName>
        <fullName evidence="4">Annexin</fullName>
    </recommendedName>
</protein>
<dbReference type="GO" id="GO:0001786">
    <property type="term" value="F:phosphatidylserine binding"/>
    <property type="evidence" value="ECO:0007669"/>
    <property type="project" value="TreeGrafter"/>
</dbReference>
<dbReference type="GO" id="GO:0005544">
    <property type="term" value="F:calcium-dependent phospholipid binding"/>
    <property type="evidence" value="ECO:0007669"/>
    <property type="project" value="InterPro"/>
</dbReference>
<dbReference type="GeneID" id="70179034"/>
<evidence type="ECO:0000313" key="3">
    <source>
        <dbReference type="Proteomes" id="UP000756346"/>
    </source>
</evidence>
<comment type="caution">
    <text evidence="2">The sequence shown here is derived from an EMBL/GenBank/DDBJ whole genome shotgun (WGS) entry which is preliminary data.</text>
</comment>
<dbReference type="GO" id="GO:0005634">
    <property type="term" value="C:nucleus"/>
    <property type="evidence" value="ECO:0007669"/>
    <property type="project" value="TreeGrafter"/>
</dbReference>
<feature type="region of interest" description="Disordered" evidence="1">
    <location>
        <begin position="532"/>
        <end position="611"/>
    </location>
</feature>
<dbReference type="GO" id="GO:0012506">
    <property type="term" value="C:vesicle membrane"/>
    <property type="evidence" value="ECO:0007669"/>
    <property type="project" value="TreeGrafter"/>
</dbReference>
<dbReference type="Proteomes" id="UP000756346">
    <property type="component" value="Unassembled WGS sequence"/>
</dbReference>
<dbReference type="SUPFAM" id="SSF47874">
    <property type="entry name" value="Annexin"/>
    <property type="match status" value="1"/>
</dbReference>
<dbReference type="EMBL" id="JAGTJQ010000002">
    <property type="protein sequence ID" value="KAH7037550.1"/>
    <property type="molecule type" value="Genomic_DNA"/>
</dbReference>